<dbReference type="Gene3D" id="2.40.50.140">
    <property type="entry name" value="Nucleic acid-binding proteins"/>
    <property type="match status" value="1"/>
</dbReference>
<organism evidence="1 2">
    <name type="scientific">Tagetes erecta</name>
    <name type="common">African marigold</name>
    <dbReference type="NCBI Taxonomy" id="13708"/>
    <lineage>
        <taxon>Eukaryota</taxon>
        <taxon>Viridiplantae</taxon>
        <taxon>Streptophyta</taxon>
        <taxon>Embryophyta</taxon>
        <taxon>Tracheophyta</taxon>
        <taxon>Spermatophyta</taxon>
        <taxon>Magnoliopsida</taxon>
        <taxon>eudicotyledons</taxon>
        <taxon>Gunneridae</taxon>
        <taxon>Pentapetalae</taxon>
        <taxon>asterids</taxon>
        <taxon>campanulids</taxon>
        <taxon>Asterales</taxon>
        <taxon>Asteraceae</taxon>
        <taxon>Asteroideae</taxon>
        <taxon>Heliantheae alliance</taxon>
        <taxon>Tageteae</taxon>
        <taxon>Tagetes</taxon>
    </lineage>
</organism>
<proteinExistence type="predicted"/>
<keyword evidence="2" id="KW-1185">Reference proteome</keyword>
<accession>A0AAD8KU79</accession>
<protein>
    <recommendedName>
        <fullName evidence="3">Replication protein A OB domain-containing protein</fullName>
    </recommendedName>
</protein>
<dbReference type="PANTHER" id="PTHR47165:SF4">
    <property type="entry name" value="OS03G0429900 PROTEIN"/>
    <property type="match status" value="1"/>
</dbReference>
<dbReference type="Proteomes" id="UP001229421">
    <property type="component" value="Unassembled WGS sequence"/>
</dbReference>
<dbReference type="InterPro" id="IPR012340">
    <property type="entry name" value="NA-bd_OB-fold"/>
</dbReference>
<reference evidence="1" key="1">
    <citation type="journal article" date="2023" name="bioRxiv">
        <title>Improved chromosome-level genome assembly for marigold (Tagetes erecta).</title>
        <authorList>
            <person name="Jiang F."/>
            <person name="Yuan L."/>
            <person name="Wang S."/>
            <person name="Wang H."/>
            <person name="Xu D."/>
            <person name="Wang A."/>
            <person name="Fan W."/>
        </authorList>
    </citation>
    <scope>NUCLEOTIDE SEQUENCE</scope>
    <source>
        <strain evidence="1">WSJ</strain>
        <tissue evidence="1">Leaf</tissue>
    </source>
</reference>
<evidence type="ECO:0008006" key="3">
    <source>
        <dbReference type="Google" id="ProtNLM"/>
    </source>
</evidence>
<evidence type="ECO:0000313" key="1">
    <source>
        <dbReference type="EMBL" id="KAK1427718.1"/>
    </source>
</evidence>
<name>A0AAD8KU79_TARER</name>
<dbReference type="AlphaFoldDB" id="A0AAD8KU79"/>
<sequence>MSLKRVADIRPKESTKVIEIRVLKKWKPHTEDFQKKVDLWFLFGDAIEAMCNAKDAGHFSSLLEVQKCYKITGCVSRPPRSYMPMVPHQASLFLGMRVDVQQIENIDIPTYYYNLATFDVLNSRKANPKLLTGRVDSISPELIRKGKRLKKVAIRDITGNPLEVTLWEEKRHLIPAEGAIGKAVVITATRVTQYTVMQLESTVSTTVEINPPFPELQTYLDRFSMLSDVPPTELTLEKMTVTQLASRVSDPNQQAAESIQLTNLELKVWADAMHRLKEIDHLKEMDIKQKLQIKWALDGDDNSKFFHGLLKSNNACSWINGLRGGPTTLKA</sequence>
<gene>
    <name evidence="1" type="ORF">QVD17_16411</name>
</gene>
<dbReference type="EMBL" id="JAUHHV010000004">
    <property type="protein sequence ID" value="KAK1427718.1"/>
    <property type="molecule type" value="Genomic_DNA"/>
</dbReference>
<evidence type="ECO:0000313" key="2">
    <source>
        <dbReference type="Proteomes" id="UP001229421"/>
    </source>
</evidence>
<comment type="caution">
    <text evidence="1">The sequence shown here is derived from an EMBL/GenBank/DDBJ whole genome shotgun (WGS) entry which is preliminary data.</text>
</comment>
<dbReference type="PANTHER" id="PTHR47165">
    <property type="entry name" value="OS03G0429900 PROTEIN"/>
    <property type="match status" value="1"/>
</dbReference>
<dbReference type="SUPFAM" id="SSF50249">
    <property type="entry name" value="Nucleic acid-binding proteins"/>
    <property type="match status" value="1"/>
</dbReference>